<sequence length="580" mass="58908">MDQRDVERVVVRVAASWPRGPEPPSDLVEACDRLGWPDAAELVAAGEVVGAVALIGAGAVAAVISPGLLPLALVAGITPLLATRQVPPAMAAVATTRAVGEAPALFGRLTLRLRIEPNLERAVEFAGGGDTLAGSLQAHARRSRGTPDAGFQSFAAEWGDRAPSIERAAALVVDAAEAPAEARERACERALETVRAGVEERAAAFAGDVRPALTGLYAFGVLLPLALVGVLPAARLAGVRLGVSTLAVLYDVILPGGLITASGWLLARRPVSFPPAPVDSTHPDVPDRRLAASLLGAATGTLAGVVCLVVLPWAAPVGALGVGGGVALVWLFAPARELRRELRAVESGIPDALSLVGRRVADGVAVERALEEVADELPGPAGELIEEAVGRLERLGLPVEGGFFGRFGALHDVPSPRARYAGRLFGVAATEGEPAGDALIAAGEHLRELARVERDARRELASITGTLSNTAALFGPLVGGVSVAMVGRLPDAGRSVRGTAAGTATATGTTPASGEAALDIAAIGPVVGLYVLLLAAILTGLATALERGLDRSLIGYRVGIALPTATAAYVAAVVAAGTLL</sequence>
<protein>
    <submittedName>
        <fullName evidence="2">Type II secretion system F family protein</fullName>
    </submittedName>
</protein>
<dbReference type="RefSeq" id="WP_267645927.1">
    <property type="nucleotide sequence ID" value="NZ_JANHGR010000001.1"/>
</dbReference>
<dbReference type="EMBL" id="JBHUCZ010000001">
    <property type="protein sequence ID" value="MFD1566633.1"/>
    <property type="molecule type" value="Genomic_DNA"/>
</dbReference>
<feature type="transmembrane region" description="Helical" evidence="1">
    <location>
        <begin position="246"/>
        <end position="267"/>
    </location>
</feature>
<dbReference type="AlphaFoldDB" id="A0ABD6BPH5"/>
<feature type="transmembrane region" description="Helical" evidence="1">
    <location>
        <begin position="317"/>
        <end position="333"/>
    </location>
</feature>
<gene>
    <name evidence="2" type="ORF">ACFSAU_03935</name>
</gene>
<proteinExistence type="predicted"/>
<keyword evidence="3" id="KW-1185">Reference proteome</keyword>
<name>A0ABD6BPH5_9EURY</name>
<feature type="transmembrane region" description="Helical" evidence="1">
    <location>
        <begin position="520"/>
        <end position="542"/>
    </location>
</feature>
<organism evidence="2 3">
    <name type="scientific">Halolamina litorea</name>
    <dbReference type="NCBI Taxonomy" id="1515593"/>
    <lineage>
        <taxon>Archaea</taxon>
        <taxon>Methanobacteriati</taxon>
        <taxon>Methanobacteriota</taxon>
        <taxon>Stenosarchaea group</taxon>
        <taxon>Halobacteria</taxon>
        <taxon>Halobacteriales</taxon>
        <taxon>Haloferacaceae</taxon>
    </lineage>
</organism>
<keyword evidence="1" id="KW-0812">Transmembrane</keyword>
<dbReference type="Proteomes" id="UP001597139">
    <property type="component" value="Unassembled WGS sequence"/>
</dbReference>
<accession>A0ABD6BPH5</accession>
<evidence type="ECO:0000256" key="1">
    <source>
        <dbReference type="SAM" id="Phobius"/>
    </source>
</evidence>
<reference evidence="2 3" key="1">
    <citation type="journal article" date="2019" name="Int. J. Syst. Evol. Microbiol.">
        <title>The Global Catalogue of Microorganisms (GCM) 10K type strain sequencing project: providing services to taxonomists for standard genome sequencing and annotation.</title>
        <authorList>
            <consortium name="The Broad Institute Genomics Platform"/>
            <consortium name="The Broad Institute Genome Sequencing Center for Infectious Disease"/>
            <person name="Wu L."/>
            <person name="Ma J."/>
        </authorList>
    </citation>
    <scope>NUCLEOTIDE SEQUENCE [LARGE SCALE GENOMIC DNA]</scope>
    <source>
        <strain evidence="2 3">CGMCC 1.12859</strain>
    </source>
</reference>
<feature type="transmembrane region" description="Helical" evidence="1">
    <location>
        <begin position="554"/>
        <end position="579"/>
    </location>
</feature>
<evidence type="ECO:0000313" key="3">
    <source>
        <dbReference type="Proteomes" id="UP001597139"/>
    </source>
</evidence>
<keyword evidence="1" id="KW-0472">Membrane</keyword>
<feature type="transmembrane region" description="Helical" evidence="1">
    <location>
        <begin position="216"/>
        <end position="234"/>
    </location>
</feature>
<evidence type="ECO:0000313" key="2">
    <source>
        <dbReference type="EMBL" id="MFD1566633.1"/>
    </source>
</evidence>
<comment type="caution">
    <text evidence="2">The sequence shown here is derived from an EMBL/GenBank/DDBJ whole genome shotgun (WGS) entry which is preliminary data.</text>
</comment>
<keyword evidence="1" id="KW-1133">Transmembrane helix</keyword>
<feature type="transmembrane region" description="Helical" evidence="1">
    <location>
        <begin position="51"/>
        <end position="75"/>
    </location>
</feature>
<feature type="transmembrane region" description="Helical" evidence="1">
    <location>
        <begin position="460"/>
        <end position="486"/>
    </location>
</feature>